<protein>
    <recommendedName>
        <fullName evidence="3">3-keto-disaccharide hydrolase domain-containing protein</fullName>
    </recommendedName>
</protein>
<dbReference type="HOGENOM" id="CLU_1049294_0_0_10"/>
<proteinExistence type="predicted"/>
<accession>G0IYE0</accession>
<evidence type="ECO:0008006" key="3">
    <source>
        <dbReference type="Google" id="ProtNLM"/>
    </source>
</evidence>
<organism evidence="1 2">
    <name type="scientific">Cyclobacterium marinum (strain ATCC 25205 / DSM 745 / LMG 13164 / NCIMB 1802)</name>
    <name type="common">Flectobacillus marinus</name>
    <dbReference type="NCBI Taxonomy" id="880070"/>
    <lineage>
        <taxon>Bacteria</taxon>
        <taxon>Pseudomonadati</taxon>
        <taxon>Bacteroidota</taxon>
        <taxon>Cytophagia</taxon>
        <taxon>Cytophagales</taxon>
        <taxon>Cyclobacteriaceae</taxon>
        <taxon>Cyclobacterium</taxon>
    </lineage>
</organism>
<dbReference type="KEGG" id="cmr:Cycma_1925"/>
<dbReference type="AlphaFoldDB" id="G0IYE0"/>
<evidence type="ECO:0000313" key="1">
    <source>
        <dbReference type="EMBL" id="AEL25675.1"/>
    </source>
</evidence>
<dbReference type="eggNOG" id="ENOG502ZX7M">
    <property type="taxonomic scope" value="Bacteria"/>
</dbReference>
<dbReference type="Gene3D" id="2.60.120.200">
    <property type="match status" value="1"/>
</dbReference>
<keyword evidence="2" id="KW-1185">Reference proteome</keyword>
<dbReference type="EMBL" id="CP002955">
    <property type="protein sequence ID" value="AEL25675.1"/>
    <property type="molecule type" value="Genomic_DNA"/>
</dbReference>
<dbReference type="Proteomes" id="UP000001635">
    <property type="component" value="Chromosome"/>
</dbReference>
<reference evidence="2" key="1">
    <citation type="submission" date="2011-07" db="EMBL/GenBank/DDBJ databases">
        <title>The complete genome of Cyclobacterium marinum DSM 745.</title>
        <authorList>
            <person name="Lucas S."/>
            <person name="Han J."/>
            <person name="Lapidus A."/>
            <person name="Bruce D."/>
            <person name="Goodwin L."/>
            <person name="Pitluck S."/>
            <person name="Peters L."/>
            <person name="Kyrpides N."/>
            <person name="Mavromatis K."/>
            <person name="Ivanova N."/>
            <person name="Ovchinnikova G."/>
            <person name="Chertkov O."/>
            <person name="Detter J.C."/>
            <person name="Tapia R."/>
            <person name="Han C."/>
            <person name="Land M."/>
            <person name="Hauser L."/>
            <person name="Markowitz V."/>
            <person name="Cheng J.-F."/>
            <person name="Hugenholtz P."/>
            <person name="Woyke T."/>
            <person name="Wu D."/>
            <person name="Tindall B."/>
            <person name="Schuetze A."/>
            <person name="Brambilla E."/>
            <person name="Klenk H.-P."/>
            <person name="Eisen J.A."/>
        </authorList>
    </citation>
    <scope>NUCLEOTIDE SEQUENCE [LARGE SCALE GENOMIC DNA]</scope>
    <source>
        <strain evidence="2">ATCC 25205 / DSM 745 / LMG 13164 / NCIMB 1802</strain>
    </source>
</reference>
<name>G0IYE0_CYCMS</name>
<gene>
    <name evidence="1" type="ordered locus">Cycma_1925</name>
</gene>
<evidence type="ECO:0000313" key="2">
    <source>
        <dbReference type="Proteomes" id="UP000001635"/>
    </source>
</evidence>
<sequence length="264" mass="30306">MAIGLSVLTTFAVNLAFAQTEDKGMENFIELSDSKWEEVFYDSCTEDWKNNWSLDGKEAKITNQKNGMNFSAGPEAFNDAHHAVLWTKQDFQGDLKIEYEYTRTDKELRMVTILYIQATGSGKPGFDEDISLWADKRTVPSMKSYFNNMNTYHISYAAFGTDNTIPGKDYIRGRRYMASGLGGTALDNEYKNTGFFSPGVPHQITIIKRDREIYMHIKNEQKEMLCHFVNSKFPPITEGKIGLRHMYTRGARYKNFKVSQLSKK</sequence>